<dbReference type="Proteomes" id="UP000691718">
    <property type="component" value="Unassembled WGS sequence"/>
</dbReference>
<proteinExistence type="predicted"/>
<organism evidence="1 2">
    <name type="scientific">Parnassius apollo</name>
    <name type="common">Apollo butterfly</name>
    <name type="synonym">Papilio apollo</name>
    <dbReference type="NCBI Taxonomy" id="110799"/>
    <lineage>
        <taxon>Eukaryota</taxon>
        <taxon>Metazoa</taxon>
        <taxon>Ecdysozoa</taxon>
        <taxon>Arthropoda</taxon>
        <taxon>Hexapoda</taxon>
        <taxon>Insecta</taxon>
        <taxon>Pterygota</taxon>
        <taxon>Neoptera</taxon>
        <taxon>Endopterygota</taxon>
        <taxon>Lepidoptera</taxon>
        <taxon>Glossata</taxon>
        <taxon>Ditrysia</taxon>
        <taxon>Papilionoidea</taxon>
        <taxon>Papilionidae</taxon>
        <taxon>Parnassiinae</taxon>
        <taxon>Parnassini</taxon>
        <taxon>Parnassius</taxon>
        <taxon>Parnassius</taxon>
    </lineage>
</organism>
<name>A0A8S3Y1T3_PARAO</name>
<dbReference type="AlphaFoldDB" id="A0A8S3Y1T3"/>
<reference evidence="1" key="1">
    <citation type="submission" date="2021-04" db="EMBL/GenBank/DDBJ databases">
        <authorList>
            <person name="Tunstrom K."/>
        </authorList>
    </citation>
    <scope>NUCLEOTIDE SEQUENCE</scope>
</reference>
<keyword evidence="2" id="KW-1185">Reference proteome</keyword>
<dbReference type="OrthoDB" id="7917939at2759"/>
<dbReference type="EMBL" id="CAJQZP010001435">
    <property type="protein sequence ID" value="CAG5046053.1"/>
    <property type="molecule type" value="Genomic_DNA"/>
</dbReference>
<protein>
    <submittedName>
        <fullName evidence="1">(apollo) hypothetical protein</fullName>
    </submittedName>
</protein>
<gene>
    <name evidence="1" type="ORF">PAPOLLO_LOCUS23452</name>
</gene>
<evidence type="ECO:0000313" key="1">
    <source>
        <dbReference type="EMBL" id="CAG5046053.1"/>
    </source>
</evidence>
<sequence length="96" mass="10932">MRTIVAYSEGKQAEMDRPSPVTCDRLPAFPKIPYFNRTWSAHAYSDSWQRVKGTPVSLYAAYYDERAPQRYVRLLAIFHGRNISAGGTIILSNTSF</sequence>
<evidence type="ECO:0000313" key="2">
    <source>
        <dbReference type="Proteomes" id="UP000691718"/>
    </source>
</evidence>
<comment type="caution">
    <text evidence="1">The sequence shown here is derived from an EMBL/GenBank/DDBJ whole genome shotgun (WGS) entry which is preliminary data.</text>
</comment>
<accession>A0A8S3Y1T3</accession>